<dbReference type="STRING" id="104259.A0A0F7TTS1"/>
<dbReference type="OrthoDB" id="10263291at2759"/>
<gene>
    <name evidence="6" type="ORF">PMG11_08753</name>
</gene>
<dbReference type="InterPro" id="IPR028939">
    <property type="entry name" value="P5C_Rdtase_cat_N"/>
</dbReference>
<dbReference type="InterPro" id="IPR029036">
    <property type="entry name" value="P5CR_dimer"/>
</dbReference>
<name>A0A0F7TTS1_PENBI</name>
<dbReference type="GO" id="GO:0055129">
    <property type="term" value="P:L-proline biosynthetic process"/>
    <property type="evidence" value="ECO:0007669"/>
    <property type="project" value="TreeGrafter"/>
</dbReference>
<evidence type="ECO:0000313" key="7">
    <source>
        <dbReference type="Proteomes" id="UP000042958"/>
    </source>
</evidence>
<dbReference type="AlphaFoldDB" id="A0A0F7TTS1"/>
<proteinExistence type="inferred from homology"/>
<evidence type="ECO:0000259" key="5">
    <source>
        <dbReference type="Pfam" id="PF14748"/>
    </source>
</evidence>
<dbReference type="HAMAP" id="MF_01925">
    <property type="entry name" value="P5C_reductase"/>
    <property type="match status" value="1"/>
</dbReference>
<dbReference type="Pfam" id="PF03807">
    <property type="entry name" value="F420_oxidored"/>
    <property type="match status" value="1"/>
</dbReference>
<feature type="domain" description="Pyrroline-5-carboxylate reductase dimerisation" evidence="5">
    <location>
        <begin position="207"/>
        <end position="309"/>
    </location>
</feature>
<feature type="domain" description="Pyrroline-5-carboxylate reductase catalytic N-terminal" evidence="4">
    <location>
        <begin position="8"/>
        <end position="122"/>
    </location>
</feature>
<dbReference type="Gene3D" id="3.40.50.720">
    <property type="entry name" value="NAD(P)-binding Rossmann-like Domain"/>
    <property type="match status" value="1"/>
</dbReference>
<dbReference type="InterPro" id="IPR036291">
    <property type="entry name" value="NAD(P)-bd_dom_sf"/>
</dbReference>
<dbReference type="SUPFAM" id="SSF51735">
    <property type="entry name" value="NAD(P)-binding Rossmann-fold domains"/>
    <property type="match status" value="1"/>
</dbReference>
<dbReference type="PIRSF" id="PIRSF000193">
    <property type="entry name" value="Pyrrol-5-carb_rd"/>
    <property type="match status" value="1"/>
</dbReference>
<dbReference type="SUPFAM" id="SSF48179">
    <property type="entry name" value="6-phosphogluconate dehydrogenase C-terminal domain-like"/>
    <property type="match status" value="1"/>
</dbReference>
<evidence type="ECO:0000259" key="4">
    <source>
        <dbReference type="Pfam" id="PF03807"/>
    </source>
</evidence>
<reference evidence="7" key="1">
    <citation type="journal article" date="2015" name="Genome Announc.">
        <title>Draft genome sequence of the fungus Penicillium brasilianum MG11.</title>
        <authorList>
            <person name="Horn F."/>
            <person name="Linde J."/>
            <person name="Mattern D.J."/>
            <person name="Walther G."/>
            <person name="Guthke R."/>
            <person name="Brakhage A.A."/>
            <person name="Valiante V."/>
        </authorList>
    </citation>
    <scope>NUCLEOTIDE SEQUENCE [LARGE SCALE GENOMIC DNA]</scope>
    <source>
        <strain evidence="7">MG11</strain>
    </source>
</reference>
<protein>
    <recommendedName>
        <fullName evidence="8">Pyrroline-5-carboxylate reductase</fullName>
    </recommendedName>
</protein>
<comment type="similarity">
    <text evidence="1">Belongs to the pyrroline-5-carboxylate reductase family.</text>
</comment>
<organism evidence="6 7">
    <name type="scientific">Penicillium brasilianum</name>
    <dbReference type="NCBI Taxonomy" id="104259"/>
    <lineage>
        <taxon>Eukaryota</taxon>
        <taxon>Fungi</taxon>
        <taxon>Dikarya</taxon>
        <taxon>Ascomycota</taxon>
        <taxon>Pezizomycotina</taxon>
        <taxon>Eurotiomycetes</taxon>
        <taxon>Eurotiomycetidae</taxon>
        <taxon>Eurotiales</taxon>
        <taxon>Aspergillaceae</taxon>
        <taxon>Penicillium</taxon>
    </lineage>
</organism>
<dbReference type="EMBL" id="CDHK01000008">
    <property type="protein sequence ID" value="CEJ60168.1"/>
    <property type="molecule type" value="Genomic_DNA"/>
</dbReference>
<dbReference type="InterPro" id="IPR000304">
    <property type="entry name" value="Pyrroline-COOH_reductase"/>
</dbReference>
<dbReference type="Gene3D" id="1.10.3730.10">
    <property type="entry name" value="ProC C-terminal domain-like"/>
    <property type="match status" value="1"/>
</dbReference>
<dbReference type="InterPro" id="IPR008927">
    <property type="entry name" value="6-PGluconate_DH-like_C_sf"/>
</dbReference>
<accession>A0A0F7TTS1</accession>
<dbReference type="Pfam" id="PF14748">
    <property type="entry name" value="P5CR_dimer"/>
    <property type="match status" value="1"/>
</dbReference>
<dbReference type="PANTHER" id="PTHR11645:SF0">
    <property type="entry name" value="PYRROLINE-5-CARBOXYLATE REDUCTASE 3"/>
    <property type="match status" value="1"/>
</dbReference>
<sequence length="313" mass="32859">MGSVKRTTITFLGCGVFGTAILQGVVRALEAEKATQDIPLGISSIQSLYACVRSPASAARIQEELGPSSSHVTIVHGDSGPALEAADVIVLTCRPRDVLSCLGSDRVRHALQGKLLVSGVAGVSISDLRALLAGTHHLSSVEMMDSQATTISQTQVVRVMANLCAMTRQSITVATMEEEMFGATHAFMGIVEWIFAQVGTLRWVEPSQFNACVSLCSSGPAFMATFIEALADGAVVLGVDRKSAVEMAALMAQGTASLILAGRSTTEIRNGVSTPGGSTIQGILEMEERGIRPMGVHTIGRSTKKLTELSGKK</sequence>
<dbReference type="GO" id="GO:0004735">
    <property type="term" value="F:pyrroline-5-carboxylate reductase activity"/>
    <property type="evidence" value="ECO:0007669"/>
    <property type="project" value="InterPro"/>
</dbReference>
<keyword evidence="3" id="KW-0560">Oxidoreductase</keyword>
<evidence type="ECO:0008006" key="8">
    <source>
        <dbReference type="Google" id="ProtNLM"/>
    </source>
</evidence>
<evidence type="ECO:0000256" key="2">
    <source>
        <dbReference type="ARBA" id="ARBA00022857"/>
    </source>
</evidence>
<evidence type="ECO:0000313" key="6">
    <source>
        <dbReference type="EMBL" id="CEJ60168.1"/>
    </source>
</evidence>
<dbReference type="FunFam" id="1.10.3730.10:FF:000001">
    <property type="entry name" value="Pyrroline-5-carboxylate reductase"/>
    <property type="match status" value="1"/>
</dbReference>
<evidence type="ECO:0000256" key="1">
    <source>
        <dbReference type="ARBA" id="ARBA00005525"/>
    </source>
</evidence>
<keyword evidence="2" id="KW-0521">NADP</keyword>
<dbReference type="Proteomes" id="UP000042958">
    <property type="component" value="Unassembled WGS sequence"/>
</dbReference>
<evidence type="ECO:0000256" key="3">
    <source>
        <dbReference type="ARBA" id="ARBA00023002"/>
    </source>
</evidence>
<keyword evidence="7" id="KW-1185">Reference proteome</keyword>
<dbReference type="PANTHER" id="PTHR11645">
    <property type="entry name" value="PYRROLINE-5-CARBOXYLATE REDUCTASE"/>
    <property type="match status" value="1"/>
</dbReference>